<feature type="signal peptide" evidence="1">
    <location>
        <begin position="1"/>
        <end position="25"/>
    </location>
</feature>
<dbReference type="AlphaFoldDB" id="A0A075RDA5"/>
<dbReference type="eggNOG" id="ENOG502ZVVN">
    <property type="taxonomic scope" value="Bacteria"/>
</dbReference>
<keyword evidence="1" id="KW-0732">Signal</keyword>
<dbReference type="RefSeq" id="WP_003337165.1">
    <property type="nucleotide sequence ID" value="NZ_CP007806.1"/>
</dbReference>
<feature type="chain" id="PRO_5039252121" evidence="1">
    <location>
        <begin position="26"/>
        <end position="234"/>
    </location>
</feature>
<organism evidence="2 3">
    <name type="scientific">Brevibacillus laterosporus LMG 15441</name>
    <dbReference type="NCBI Taxonomy" id="1042163"/>
    <lineage>
        <taxon>Bacteria</taxon>
        <taxon>Bacillati</taxon>
        <taxon>Bacillota</taxon>
        <taxon>Bacilli</taxon>
        <taxon>Bacillales</taxon>
        <taxon>Paenibacillaceae</taxon>
        <taxon>Brevibacillus</taxon>
    </lineage>
</organism>
<dbReference type="HOGENOM" id="CLU_1183195_0_0_9"/>
<sequence length="234" mass="25813">MRKFFSLVLAVGLLLPAALPGAVSANNVSSAEQTSNKTQLEGVLTVKDVIDEDYQKYIDKYKGEFSTYEEVRANANFGDGGTVDMDEFDRSKSKGYKGIQVNDVDEYAALLFYLDDQNNKHTTGKIEKNSGIGAYATREFEEIISDTYISWIKGYVTVTYDKGVITSTSTDSSIYGFHPLNTYTHNSKRSYVDLNSKKNGGKAYIKGTLNLVIFIEGLGTVSTKEINGTVSFSI</sequence>
<dbReference type="Proteomes" id="UP000005850">
    <property type="component" value="Chromosome"/>
</dbReference>
<reference evidence="2 3" key="1">
    <citation type="journal article" date="2011" name="J. Bacteriol.">
        <title>Genome sequence of Brevibacillus laterosporus LMG 15441, a pathogen of invertebrates.</title>
        <authorList>
            <person name="Djukic M."/>
            <person name="Poehlein A."/>
            <person name="Thurmer A."/>
            <person name="Daniel R."/>
        </authorList>
    </citation>
    <scope>NUCLEOTIDE SEQUENCE [LARGE SCALE GENOMIC DNA]</scope>
    <source>
        <strain evidence="2 3">LMG 15441</strain>
    </source>
</reference>
<evidence type="ECO:0000313" key="3">
    <source>
        <dbReference type="Proteomes" id="UP000005850"/>
    </source>
</evidence>
<evidence type="ECO:0000256" key="1">
    <source>
        <dbReference type="SAM" id="SignalP"/>
    </source>
</evidence>
<dbReference type="KEGG" id="blr:BRLA_c030780"/>
<accession>A0A075RDA5</accession>
<protein>
    <submittedName>
        <fullName evidence="2">Uncharacterized protein</fullName>
    </submittedName>
</protein>
<proteinExistence type="predicted"/>
<gene>
    <name evidence="2" type="ORF">BRLA_c030780</name>
</gene>
<name>A0A075RDA5_BRELA</name>
<dbReference type="EMBL" id="CP007806">
    <property type="protein sequence ID" value="AIG27390.1"/>
    <property type="molecule type" value="Genomic_DNA"/>
</dbReference>
<keyword evidence="3" id="KW-1185">Reference proteome</keyword>
<evidence type="ECO:0000313" key="2">
    <source>
        <dbReference type="EMBL" id="AIG27390.1"/>
    </source>
</evidence>